<accession>A0A2A2TAB9</accession>
<comment type="caution">
    <text evidence="1">The sequence shown here is derived from an EMBL/GenBank/DDBJ whole genome shotgun (WGS) entry which is preliminary data.</text>
</comment>
<protein>
    <submittedName>
        <fullName evidence="1">Uncharacterized protein</fullName>
    </submittedName>
</protein>
<gene>
    <name evidence="1" type="ORF">CK510_29440</name>
</gene>
<sequence length="95" mass="10523">MYLIATGSAVMSRIFAPERMDSLFTKHAQVQYQQDLLFSSQVDLMSLVVCGIQKSVHAVCAILIFDGVSCINILATLKGLEYLTASTVKYLYRLA</sequence>
<reference evidence="1 2" key="1">
    <citation type="submission" date="2017-08" db="EMBL/GenBank/DDBJ databases">
        <title>Draft genome sequence of filamentous cyanobacterium Calothrix elsteri CCALA 953.</title>
        <authorList>
            <person name="Gagunashvili A.N."/>
            <person name="Elster J."/>
            <person name="Andresson O.S."/>
        </authorList>
    </citation>
    <scope>NUCLEOTIDE SEQUENCE [LARGE SCALE GENOMIC DNA]</scope>
    <source>
        <strain evidence="1 2">CCALA 953</strain>
    </source>
</reference>
<evidence type="ECO:0000313" key="2">
    <source>
        <dbReference type="Proteomes" id="UP000218238"/>
    </source>
</evidence>
<dbReference type="AlphaFoldDB" id="A0A2A2TAB9"/>
<dbReference type="EMBL" id="NTFS01000644">
    <property type="protein sequence ID" value="PAX45858.1"/>
    <property type="molecule type" value="Genomic_DNA"/>
</dbReference>
<dbReference type="Proteomes" id="UP000218238">
    <property type="component" value="Unassembled WGS sequence"/>
</dbReference>
<evidence type="ECO:0000313" key="1">
    <source>
        <dbReference type="EMBL" id="PAX45858.1"/>
    </source>
</evidence>
<dbReference type="OrthoDB" id="574256at2"/>
<keyword evidence="2" id="KW-1185">Reference proteome</keyword>
<proteinExistence type="predicted"/>
<name>A0A2A2TAB9_9CYAN</name>
<organism evidence="1 2">
    <name type="scientific">Brunnivagina elsteri CCALA 953</name>
    <dbReference type="NCBI Taxonomy" id="987040"/>
    <lineage>
        <taxon>Bacteria</taxon>
        <taxon>Bacillati</taxon>
        <taxon>Cyanobacteriota</taxon>
        <taxon>Cyanophyceae</taxon>
        <taxon>Nostocales</taxon>
        <taxon>Calotrichaceae</taxon>
        <taxon>Brunnivagina</taxon>
    </lineage>
</organism>